<dbReference type="Proteomes" id="UP000635477">
    <property type="component" value="Unassembled WGS sequence"/>
</dbReference>
<keyword evidence="6" id="KW-1185">Reference proteome</keyword>
<sequence length="990" mass="112632">MAAAASPALDPSTSDAVRSCLTAAIDVYVAVRAVHDGDDPSSRLDTRVSHFAGLSDAVSASTQRVKDFGLEDGRSPSLLVKFACIKIGEDLSIHISRVLALPAVDGDLIDAAGFCDLWPRDDLAVLGSRLRQVVHHWEDMRPKADSNYALDGVTQHRFLVDLAPIDNAITDSDPKSAEHVQVQPGGTSTTHLVDSNEPDDLFNNTPTKTSAKAAPKLASTGLINDFILESLSYKSMHDRENEVAQAHAQTLEWIFDDSAITQPLQNAFRDSFSTWLKTTRLGPIYWITGKPGSGKSTLMRFLSQHPRFTEYLHDWTEKKPVCTAGFFFWTSGSRQQRSQTGLLRYLLHQLLSSTPELISVTFPDLWHKLRHMSTKERISLELEWTVSELKAAFHAFLDAALPRMRVCLFIDGLDEFEGDHLEIIDFFKGLTFRSNGHALKMCLSSRPWAVFEQAFEKSVPNTRLQDLSFEDMYRYVKDALRSSTQVRRLMRKSQDSGSALVLATIERADGVFLWVKLAVERMLSAFQSNDEIEDLEETLQSLPSELNELFENLLFKDQNRSGITQTAVLFQLMHARERVADFIKDESSTSLTVWELTFSLDRQDDMLALERQVCEATDGDILTRCSKTVKYIKERFPGLLNVHQRQRAGSSRVPKFSDASYHAYAIRESASCKVIYIHRTVRDWLMEVDGAGERLKVFQPKDFDPHLCLLRSFVLRLKFPLQEIEHHRRLDEWYPDIALAMSHARYIANDPEHLQRRYLNEMDKTISWLWLKKSSDPYDHWARSTFGSYEVRMKAPPILRPFLCLATKFGLTDFVCREIEDLNRPDQTISSDGSEDDKDSTPLLSYATEFLCSRSKTIFPLSSPELVLYLLAHPSDINPGPNNSYKNFITHASTTPWLALLRHLRDARRRGWIEYYDVDPDGTARWAEIVRMFIEIGHADLNAVIKKDPWDLETTALGVMKLLEETYGAAEARRLRVLIEEKQNKGIQGK</sequence>
<protein>
    <recommendedName>
        <fullName evidence="7">NACHT domain-containing protein</fullName>
    </recommendedName>
</protein>
<evidence type="ECO:0000256" key="2">
    <source>
        <dbReference type="SAM" id="MobiDB-lite"/>
    </source>
</evidence>
<evidence type="ECO:0000256" key="1">
    <source>
        <dbReference type="ARBA" id="ARBA00022737"/>
    </source>
</evidence>
<organism evidence="5 6">
    <name type="scientific">Fusarium zealandicum</name>
    <dbReference type="NCBI Taxonomy" id="1053134"/>
    <lineage>
        <taxon>Eukaryota</taxon>
        <taxon>Fungi</taxon>
        <taxon>Dikarya</taxon>
        <taxon>Ascomycota</taxon>
        <taxon>Pezizomycotina</taxon>
        <taxon>Sordariomycetes</taxon>
        <taxon>Hypocreomycetidae</taxon>
        <taxon>Hypocreales</taxon>
        <taxon>Nectriaceae</taxon>
        <taxon>Fusarium</taxon>
        <taxon>Fusarium staphyleae species complex</taxon>
    </lineage>
</organism>
<proteinExistence type="predicted"/>
<dbReference type="InterPro" id="IPR027417">
    <property type="entry name" value="P-loop_NTPase"/>
</dbReference>
<feature type="domain" description="DUF7791" evidence="4">
    <location>
        <begin position="565"/>
        <end position="718"/>
    </location>
</feature>
<evidence type="ECO:0000313" key="5">
    <source>
        <dbReference type="EMBL" id="KAF4982768.1"/>
    </source>
</evidence>
<dbReference type="AlphaFoldDB" id="A0A8H4XPN8"/>
<evidence type="ECO:0008006" key="7">
    <source>
        <dbReference type="Google" id="ProtNLM"/>
    </source>
</evidence>
<reference evidence="5" key="2">
    <citation type="submission" date="2020-05" db="EMBL/GenBank/DDBJ databases">
        <authorList>
            <person name="Kim H.-S."/>
            <person name="Proctor R.H."/>
            <person name="Brown D.W."/>
        </authorList>
    </citation>
    <scope>NUCLEOTIDE SEQUENCE</scope>
    <source>
        <strain evidence="5">NRRL 22465</strain>
    </source>
</reference>
<evidence type="ECO:0000259" key="4">
    <source>
        <dbReference type="Pfam" id="PF25053"/>
    </source>
</evidence>
<reference evidence="5" key="1">
    <citation type="journal article" date="2020" name="BMC Genomics">
        <title>Correction to: Identification and distribution of gene clusters required for synthesis of sphingolipid metabolism inhibitors in diverse species of the filamentous fungus Fusarium.</title>
        <authorList>
            <person name="Kim H.S."/>
            <person name="Lohmar J.M."/>
            <person name="Busman M."/>
            <person name="Brown D.W."/>
            <person name="Naumann T.A."/>
            <person name="Divon H.H."/>
            <person name="Lysoe E."/>
            <person name="Uhlig S."/>
            <person name="Proctor R.H."/>
        </authorList>
    </citation>
    <scope>NUCLEOTIDE SEQUENCE</scope>
    <source>
        <strain evidence="5">NRRL 22465</strain>
    </source>
</reference>
<dbReference type="PANTHER" id="PTHR10039">
    <property type="entry name" value="AMELOGENIN"/>
    <property type="match status" value="1"/>
</dbReference>
<comment type="caution">
    <text evidence="5">The sequence shown here is derived from an EMBL/GenBank/DDBJ whole genome shotgun (WGS) entry which is preliminary data.</text>
</comment>
<feature type="compositionally biased region" description="Polar residues" evidence="2">
    <location>
        <begin position="184"/>
        <end position="193"/>
    </location>
</feature>
<gene>
    <name evidence="5" type="ORF">FZEAL_1669</name>
</gene>
<feature type="region of interest" description="Disordered" evidence="2">
    <location>
        <begin position="170"/>
        <end position="213"/>
    </location>
</feature>
<dbReference type="OrthoDB" id="443402at2759"/>
<dbReference type="PANTHER" id="PTHR10039:SF5">
    <property type="entry name" value="NACHT DOMAIN-CONTAINING PROTEIN"/>
    <property type="match status" value="1"/>
</dbReference>
<dbReference type="Gene3D" id="3.40.50.300">
    <property type="entry name" value="P-loop containing nucleotide triphosphate hydrolases"/>
    <property type="match status" value="1"/>
</dbReference>
<dbReference type="Pfam" id="PF25053">
    <property type="entry name" value="DUF7791"/>
    <property type="match status" value="1"/>
</dbReference>
<name>A0A8H4XPN8_9HYPO</name>
<dbReference type="InterPro" id="IPR056884">
    <property type="entry name" value="NPHP3-like_N"/>
</dbReference>
<dbReference type="Pfam" id="PF24883">
    <property type="entry name" value="NPHP3_N"/>
    <property type="match status" value="1"/>
</dbReference>
<evidence type="ECO:0000313" key="6">
    <source>
        <dbReference type="Proteomes" id="UP000635477"/>
    </source>
</evidence>
<evidence type="ECO:0000259" key="3">
    <source>
        <dbReference type="Pfam" id="PF24883"/>
    </source>
</evidence>
<dbReference type="InterPro" id="IPR056693">
    <property type="entry name" value="DUF7791"/>
</dbReference>
<accession>A0A8H4XPN8</accession>
<feature type="domain" description="Nephrocystin 3-like N-terminal" evidence="3">
    <location>
        <begin position="270"/>
        <end position="446"/>
    </location>
</feature>
<keyword evidence="1" id="KW-0677">Repeat</keyword>
<dbReference type="EMBL" id="JABEYC010000098">
    <property type="protein sequence ID" value="KAF4982768.1"/>
    <property type="molecule type" value="Genomic_DNA"/>
</dbReference>
<dbReference type="SUPFAM" id="SSF52540">
    <property type="entry name" value="P-loop containing nucleoside triphosphate hydrolases"/>
    <property type="match status" value="1"/>
</dbReference>